<dbReference type="Proteomes" id="UP000320333">
    <property type="component" value="Unassembled WGS sequence"/>
</dbReference>
<keyword evidence="5" id="KW-1185">Reference proteome</keyword>
<dbReference type="InterPro" id="IPR011600">
    <property type="entry name" value="Pept_C14_caspase"/>
</dbReference>
<dbReference type="SMART" id="SM00456">
    <property type="entry name" value="WW"/>
    <property type="match status" value="1"/>
</dbReference>
<dbReference type="EMBL" id="QEAP01000021">
    <property type="protein sequence ID" value="TPX77415.1"/>
    <property type="molecule type" value="Genomic_DNA"/>
</dbReference>
<dbReference type="InterPro" id="IPR050452">
    <property type="entry name" value="Metacaspase"/>
</dbReference>
<dbReference type="GO" id="GO:0006508">
    <property type="term" value="P:proteolysis"/>
    <property type="evidence" value="ECO:0007669"/>
    <property type="project" value="InterPro"/>
</dbReference>
<dbReference type="InterPro" id="IPR036020">
    <property type="entry name" value="WW_dom_sf"/>
</dbReference>
<comment type="similarity">
    <text evidence="1">Belongs to the peptidase C14B family.</text>
</comment>
<dbReference type="Gene3D" id="3.40.50.12660">
    <property type="match status" value="2"/>
</dbReference>
<dbReference type="OrthoDB" id="3223806at2759"/>
<feature type="region of interest" description="Disordered" evidence="2">
    <location>
        <begin position="15"/>
        <end position="77"/>
    </location>
</feature>
<evidence type="ECO:0000313" key="5">
    <source>
        <dbReference type="Proteomes" id="UP000320333"/>
    </source>
</evidence>
<dbReference type="PANTHER" id="PTHR48104:SF30">
    <property type="entry name" value="METACASPASE-1"/>
    <property type="match status" value="1"/>
</dbReference>
<evidence type="ECO:0000259" key="3">
    <source>
        <dbReference type="PROSITE" id="PS50020"/>
    </source>
</evidence>
<gene>
    <name evidence="4" type="ORF">CcCBS67573_g01325</name>
</gene>
<dbReference type="Pfam" id="PF00656">
    <property type="entry name" value="Peptidase_C14"/>
    <property type="match status" value="1"/>
</dbReference>
<name>A0A507FPA5_9FUNG</name>
<feature type="compositionally biased region" description="Pro residues" evidence="2">
    <location>
        <begin position="60"/>
        <end position="76"/>
    </location>
</feature>
<comment type="caution">
    <text evidence="4">The sequence shown here is derived from an EMBL/GenBank/DDBJ whole genome shotgun (WGS) entry which is preliminary data.</text>
</comment>
<proteinExistence type="inferred from homology"/>
<dbReference type="GO" id="GO:0005737">
    <property type="term" value="C:cytoplasm"/>
    <property type="evidence" value="ECO:0007669"/>
    <property type="project" value="TreeGrafter"/>
</dbReference>
<sequence>MSTKFLKDLLGTVVAPPQQQQQQQFSGYPGQYHQQQQYPPQQQQQYPPQQPYQPQYQQGPPQPQYPQPQPAQPQLPPGWIAQWSTQYRTYFYANTQTGQTQWTVPMPAGPMGVPAPPIQGAPPMNMTPNTQQQMYPYGMPFQPSGRKKALLIGINYTGTRSALAGCVNDAYNLREYLVTHKNYSPDRNHMRVMVDEPREASVPQNIPTTKNLLDAFYWLVHDARPGDVLFLSYSGHGGQTEDLGQERENGLDDTICPLDFERAGQIDSTHLHRCLVTALPLGVRLNVILDCCHSGTLLELPFTYRPDANGHMDTVQLVKRGLQLAMGAQQLLNGNFRNAKSLMGEAKSLFNAVTGSGPQTDQQGYKQENFAQSQSDGLKEAYCISGCQDEQTSADTSFNGRAAGALTHALLSTLKQYPQGLSFEMLLASLRDLGDLVFVAAVGRSICSKNADKSCRVPLHQSFNRLDFGENAGEFNMRIADSSPSGVL</sequence>
<dbReference type="SUPFAM" id="SSF51045">
    <property type="entry name" value="WW domain"/>
    <property type="match status" value="1"/>
</dbReference>
<organism evidence="4 5">
    <name type="scientific">Chytriomyces confervae</name>
    <dbReference type="NCBI Taxonomy" id="246404"/>
    <lineage>
        <taxon>Eukaryota</taxon>
        <taxon>Fungi</taxon>
        <taxon>Fungi incertae sedis</taxon>
        <taxon>Chytridiomycota</taxon>
        <taxon>Chytridiomycota incertae sedis</taxon>
        <taxon>Chytridiomycetes</taxon>
        <taxon>Chytridiales</taxon>
        <taxon>Chytriomycetaceae</taxon>
        <taxon>Chytriomyces</taxon>
    </lineage>
</organism>
<accession>A0A507FPA5</accession>
<dbReference type="CDD" id="cd00201">
    <property type="entry name" value="WW"/>
    <property type="match status" value="1"/>
</dbReference>
<evidence type="ECO:0000256" key="2">
    <source>
        <dbReference type="SAM" id="MobiDB-lite"/>
    </source>
</evidence>
<dbReference type="AlphaFoldDB" id="A0A507FPA5"/>
<dbReference type="PROSITE" id="PS50020">
    <property type="entry name" value="WW_DOMAIN_2"/>
    <property type="match status" value="1"/>
</dbReference>
<dbReference type="PROSITE" id="PS01159">
    <property type="entry name" value="WW_DOMAIN_1"/>
    <property type="match status" value="1"/>
</dbReference>
<reference evidence="4 5" key="1">
    <citation type="journal article" date="2019" name="Sci. Rep.">
        <title>Comparative genomics of chytrid fungi reveal insights into the obligate biotrophic and pathogenic lifestyle of Synchytrium endobioticum.</title>
        <authorList>
            <person name="van de Vossenberg B.T.L.H."/>
            <person name="Warris S."/>
            <person name="Nguyen H.D.T."/>
            <person name="van Gent-Pelzer M.P.E."/>
            <person name="Joly D.L."/>
            <person name="van de Geest H.C."/>
            <person name="Bonants P.J.M."/>
            <person name="Smith D.S."/>
            <person name="Levesque C.A."/>
            <person name="van der Lee T.A.J."/>
        </authorList>
    </citation>
    <scope>NUCLEOTIDE SEQUENCE [LARGE SCALE GENOMIC DNA]</scope>
    <source>
        <strain evidence="4 5">CBS 675.73</strain>
    </source>
</reference>
<dbReference type="PANTHER" id="PTHR48104">
    <property type="entry name" value="METACASPASE-4"/>
    <property type="match status" value="1"/>
</dbReference>
<protein>
    <recommendedName>
        <fullName evidence="3">WW domain-containing protein</fullName>
    </recommendedName>
</protein>
<dbReference type="STRING" id="246404.A0A507FPA5"/>
<evidence type="ECO:0000313" key="4">
    <source>
        <dbReference type="EMBL" id="TPX77415.1"/>
    </source>
</evidence>
<dbReference type="Pfam" id="PF00397">
    <property type="entry name" value="WW"/>
    <property type="match status" value="1"/>
</dbReference>
<feature type="compositionally biased region" description="Low complexity" evidence="2">
    <location>
        <begin position="18"/>
        <end position="59"/>
    </location>
</feature>
<dbReference type="Gene3D" id="2.20.70.10">
    <property type="match status" value="1"/>
</dbReference>
<dbReference type="InterPro" id="IPR001202">
    <property type="entry name" value="WW_dom"/>
</dbReference>
<evidence type="ECO:0000256" key="1">
    <source>
        <dbReference type="ARBA" id="ARBA00009005"/>
    </source>
</evidence>
<dbReference type="GO" id="GO:0004197">
    <property type="term" value="F:cysteine-type endopeptidase activity"/>
    <property type="evidence" value="ECO:0007669"/>
    <property type="project" value="InterPro"/>
</dbReference>
<feature type="domain" description="WW" evidence="3">
    <location>
        <begin position="73"/>
        <end position="107"/>
    </location>
</feature>